<dbReference type="RefSeq" id="WP_185085818.1">
    <property type="nucleotide sequence ID" value="NZ_JACHJB010000002.1"/>
</dbReference>
<protein>
    <submittedName>
        <fullName evidence="1">Uncharacterized protein</fullName>
    </submittedName>
</protein>
<keyword evidence="2" id="KW-1185">Reference proteome</keyword>
<organism evidence="1 2">
    <name type="scientific">Nonomuraea muscovyensis</name>
    <dbReference type="NCBI Taxonomy" id="1124761"/>
    <lineage>
        <taxon>Bacteria</taxon>
        <taxon>Bacillati</taxon>
        <taxon>Actinomycetota</taxon>
        <taxon>Actinomycetes</taxon>
        <taxon>Streptosporangiales</taxon>
        <taxon>Streptosporangiaceae</taxon>
        <taxon>Nonomuraea</taxon>
    </lineage>
</organism>
<reference evidence="1 2" key="1">
    <citation type="submission" date="2020-08" db="EMBL/GenBank/DDBJ databases">
        <title>Sequencing the genomes of 1000 actinobacteria strains.</title>
        <authorList>
            <person name="Klenk H.-P."/>
        </authorList>
    </citation>
    <scope>NUCLEOTIDE SEQUENCE [LARGE SCALE GENOMIC DNA]</scope>
    <source>
        <strain evidence="1 2">DSM 45913</strain>
    </source>
</reference>
<dbReference type="EMBL" id="JACHJB010000002">
    <property type="protein sequence ID" value="MBB6347968.1"/>
    <property type="molecule type" value="Genomic_DNA"/>
</dbReference>
<dbReference type="AlphaFoldDB" id="A0A7X0C3R7"/>
<proteinExistence type="predicted"/>
<accession>A0A7X0C3R7</accession>
<sequence>MYAILATPVLLVFALALRRLRNKNTSPLELAAALLAVIPLRQVLVPSDISGFTLLDKLLGIEVAFITAVRLFAYARDS</sequence>
<evidence type="ECO:0000313" key="1">
    <source>
        <dbReference type="EMBL" id="MBB6347968.1"/>
    </source>
</evidence>
<gene>
    <name evidence="1" type="ORF">FHU36_004513</name>
</gene>
<comment type="caution">
    <text evidence="1">The sequence shown here is derived from an EMBL/GenBank/DDBJ whole genome shotgun (WGS) entry which is preliminary data.</text>
</comment>
<evidence type="ECO:0000313" key="2">
    <source>
        <dbReference type="Proteomes" id="UP000583800"/>
    </source>
</evidence>
<name>A0A7X0C3R7_9ACTN</name>
<dbReference type="Proteomes" id="UP000583800">
    <property type="component" value="Unassembled WGS sequence"/>
</dbReference>